<dbReference type="CDD" id="cd06259">
    <property type="entry name" value="YdcF-like"/>
    <property type="match status" value="1"/>
</dbReference>
<name>A0A1Q9HFN1_9VIBR</name>
<evidence type="ECO:0000313" key="2">
    <source>
        <dbReference type="EMBL" id="OLQ88480.1"/>
    </source>
</evidence>
<reference evidence="2 3" key="1">
    <citation type="submission" date="2016-09" db="EMBL/GenBank/DDBJ databases">
        <title>Genomic Taxonomy of the Vibrionaceae.</title>
        <authorList>
            <person name="Gonzalez-Castillo A."/>
            <person name="Gomez-Gil B."/>
            <person name="Enciso-Ibarra K."/>
        </authorList>
    </citation>
    <scope>NUCLEOTIDE SEQUENCE [LARGE SCALE GENOMIC DNA]</scope>
    <source>
        <strain evidence="2 3">CAIM 703</strain>
    </source>
</reference>
<feature type="domain" description="DUF218" evidence="1">
    <location>
        <begin position="11"/>
        <end position="131"/>
    </location>
</feature>
<dbReference type="Gene3D" id="3.40.50.620">
    <property type="entry name" value="HUPs"/>
    <property type="match status" value="1"/>
</dbReference>
<dbReference type="InterPro" id="IPR014729">
    <property type="entry name" value="Rossmann-like_a/b/a_fold"/>
</dbReference>
<dbReference type="Proteomes" id="UP000186313">
    <property type="component" value="Unassembled WGS sequence"/>
</dbReference>
<dbReference type="STRING" id="1381081.BIY22_07370"/>
<accession>A0A1Q9HFN1</accession>
<dbReference type="Pfam" id="PF02698">
    <property type="entry name" value="DUF218"/>
    <property type="match status" value="1"/>
</dbReference>
<dbReference type="PANTHER" id="PTHR30336:SF20">
    <property type="entry name" value="DUF218 DOMAIN-CONTAINING PROTEIN"/>
    <property type="match status" value="1"/>
</dbReference>
<gene>
    <name evidence="2" type="ORF">BIY22_07370</name>
</gene>
<comment type="caution">
    <text evidence="2">The sequence shown here is derived from an EMBL/GenBank/DDBJ whole genome shotgun (WGS) entry which is preliminary data.</text>
</comment>
<dbReference type="PANTHER" id="PTHR30336">
    <property type="entry name" value="INNER MEMBRANE PROTEIN, PROBABLE PERMEASE"/>
    <property type="match status" value="1"/>
</dbReference>
<protein>
    <recommendedName>
        <fullName evidence="1">DUF218 domain-containing protein</fullName>
    </recommendedName>
</protein>
<dbReference type="OrthoDB" id="2216870at2"/>
<evidence type="ECO:0000313" key="3">
    <source>
        <dbReference type="Proteomes" id="UP000186313"/>
    </source>
</evidence>
<evidence type="ECO:0000259" key="1">
    <source>
        <dbReference type="Pfam" id="PF02698"/>
    </source>
</evidence>
<dbReference type="GO" id="GO:0005886">
    <property type="term" value="C:plasma membrane"/>
    <property type="evidence" value="ECO:0007669"/>
    <property type="project" value="TreeGrafter"/>
</dbReference>
<dbReference type="AlphaFoldDB" id="A0A1Q9HFN1"/>
<organism evidence="2 3">
    <name type="scientific">Vibrio panuliri</name>
    <dbReference type="NCBI Taxonomy" id="1381081"/>
    <lineage>
        <taxon>Bacteria</taxon>
        <taxon>Pseudomonadati</taxon>
        <taxon>Pseudomonadota</taxon>
        <taxon>Gammaproteobacteria</taxon>
        <taxon>Vibrionales</taxon>
        <taxon>Vibrionaceae</taxon>
        <taxon>Vibrio</taxon>
    </lineage>
</organism>
<dbReference type="InterPro" id="IPR051599">
    <property type="entry name" value="Cell_Envelope_Assoc"/>
</dbReference>
<sequence length="195" mass="21932">MQLDHQIEQADCILVLGSNDVRVAEHAVALYQQGLADKLLFSGGLGRLTEGVFEQSEADTFAAIARDMGVPSRDIIIENQSTNSGENVQFSAELCNKLSLDFRRFILVQKPYMERRAYATFLKQWPHTVDYVAVSSTKQTFADYFSEDIELFTVVEAMLGDFERIKSYPAKGFQVEQPIPEAVELAYQAVKAHLN</sequence>
<proteinExistence type="predicted"/>
<dbReference type="EMBL" id="MJMJ01000023">
    <property type="protein sequence ID" value="OLQ88480.1"/>
    <property type="molecule type" value="Genomic_DNA"/>
</dbReference>
<dbReference type="RefSeq" id="WP_075709653.1">
    <property type="nucleotide sequence ID" value="NZ_MJMJ01000023.1"/>
</dbReference>
<dbReference type="InterPro" id="IPR003848">
    <property type="entry name" value="DUF218"/>
</dbReference>